<protein>
    <submittedName>
        <fullName evidence="1">Uncharacterized protein</fullName>
    </submittedName>
</protein>
<dbReference type="EMBL" id="ML210220">
    <property type="protein sequence ID" value="TFK23354.1"/>
    <property type="molecule type" value="Genomic_DNA"/>
</dbReference>
<organism evidence="1 2">
    <name type="scientific">Coprinopsis marcescibilis</name>
    <name type="common">Agaric fungus</name>
    <name type="synonym">Psathyrella marcescibilis</name>
    <dbReference type="NCBI Taxonomy" id="230819"/>
    <lineage>
        <taxon>Eukaryota</taxon>
        <taxon>Fungi</taxon>
        <taxon>Dikarya</taxon>
        <taxon>Basidiomycota</taxon>
        <taxon>Agaricomycotina</taxon>
        <taxon>Agaricomycetes</taxon>
        <taxon>Agaricomycetidae</taxon>
        <taxon>Agaricales</taxon>
        <taxon>Agaricineae</taxon>
        <taxon>Psathyrellaceae</taxon>
        <taxon>Coprinopsis</taxon>
    </lineage>
</organism>
<evidence type="ECO:0000313" key="1">
    <source>
        <dbReference type="EMBL" id="TFK23354.1"/>
    </source>
</evidence>
<proteinExistence type="predicted"/>
<dbReference type="Proteomes" id="UP000307440">
    <property type="component" value="Unassembled WGS sequence"/>
</dbReference>
<accession>A0A5C3KSC1</accession>
<name>A0A5C3KSC1_COPMA</name>
<sequence length="269" mass="29376">MEKHAPHPIMRTAGPTTTGYLDPRLIITLLLALGAATCASAQYYSDDAQVPLQQSLNHDNLPGNGTGVSEVGFEAGMQQVQVDNVTAVGPGGSDSEVLGEADWASAMEGGYVDSKPDSGERLLFIRRKEETLEEYVARGVHFLGLSVEVDPQPDVSPFSSGVNLGDGGRRGGYDPENIYQQLECVDDGEVQVDEEKLVELYKMFLKSRFVLRKWETKRRELGKSQGGDDGRRNVDDDEVDLKEAENKSALWAILSRMYGELVLGVNGPL</sequence>
<gene>
    <name evidence="1" type="ORF">FA15DRAFT_670555</name>
</gene>
<reference evidence="1 2" key="1">
    <citation type="journal article" date="2019" name="Nat. Ecol. Evol.">
        <title>Megaphylogeny resolves global patterns of mushroom evolution.</title>
        <authorList>
            <person name="Varga T."/>
            <person name="Krizsan K."/>
            <person name="Foldi C."/>
            <person name="Dima B."/>
            <person name="Sanchez-Garcia M."/>
            <person name="Sanchez-Ramirez S."/>
            <person name="Szollosi G.J."/>
            <person name="Szarkandi J.G."/>
            <person name="Papp V."/>
            <person name="Albert L."/>
            <person name="Andreopoulos W."/>
            <person name="Angelini C."/>
            <person name="Antonin V."/>
            <person name="Barry K.W."/>
            <person name="Bougher N.L."/>
            <person name="Buchanan P."/>
            <person name="Buyck B."/>
            <person name="Bense V."/>
            <person name="Catcheside P."/>
            <person name="Chovatia M."/>
            <person name="Cooper J."/>
            <person name="Damon W."/>
            <person name="Desjardin D."/>
            <person name="Finy P."/>
            <person name="Geml J."/>
            <person name="Haridas S."/>
            <person name="Hughes K."/>
            <person name="Justo A."/>
            <person name="Karasinski D."/>
            <person name="Kautmanova I."/>
            <person name="Kiss B."/>
            <person name="Kocsube S."/>
            <person name="Kotiranta H."/>
            <person name="LaButti K.M."/>
            <person name="Lechner B.E."/>
            <person name="Liimatainen K."/>
            <person name="Lipzen A."/>
            <person name="Lukacs Z."/>
            <person name="Mihaltcheva S."/>
            <person name="Morgado L.N."/>
            <person name="Niskanen T."/>
            <person name="Noordeloos M.E."/>
            <person name="Ohm R.A."/>
            <person name="Ortiz-Santana B."/>
            <person name="Ovrebo C."/>
            <person name="Racz N."/>
            <person name="Riley R."/>
            <person name="Savchenko A."/>
            <person name="Shiryaev A."/>
            <person name="Soop K."/>
            <person name="Spirin V."/>
            <person name="Szebenyi C."/>
            <person name="Tomsovsky M."/>
            <person name="Tulloss R.E."/>
            <person name="Uehling J."/>
            <person name="Grigoriev I.V."/>
            <person name="Vagvolgyi C."/>
            <person name="Papp T."/>
            <person name="Martin F.M."/>
            <person name="Miettinen O."/>
            <person name="Hibbett D.S."/>
            <person name="Nagy L.G."/>
        </authorList>
    </citation>
    <scope>NUCLEOTIDE SEQUENCE [LARGE SCALE GENOMIC DNA]</scope>
    <source>
        <strain evidence="1 2">CBS 121175</strain>
    </source>
</reference>
<keyword evidence="2" id="KW-1185">Reference proteome</keyword>
<dbReference type="AlphaFoldDB" id="A0A5C3KSC1"/>
<evidence type="ECO:0000313" key="2">
    <source>
        <dbReference type="Proteomes" id="UP000307440"/>
    </source>
</evidence>